<accession>A0A3N0DQ13</accession>
<sequence>MVPSRLRHWSPIALVLAVLLALGAVAAPAQATTTRKISLHASATTVATGATVTFSGTLAPTPTGSGLKLQIQAGGYWLDARSNLKTTDAAGTYKIAVVMPTYTGKYYFRTVAAASSGRSAATSSTVAITVLKKVTVSIKASRTTVPQGGSTTFTGHVSSCQVGASVALQRFSTSGWVKISSATLNSNCNYSKSTSPSANGSYRVYASKHGAYAPANSSSVRITYNGPAPMPPTITTTSLPGGSVGTAYSQTLTKTGNVGTWSKASGALPNGLTLSSSTGEISGTPTSGATYNFTVKFTENASKLSDTQALSITIVSGPAITTTSLPDGKRGVPYAATLTKTGADGTWSALHLPNGTSLNADTGEISGTPVVDGDFTVAATFTETVSGKKANASFPLHIAVSPPPVITTTTLPDGVKSAAYSTTLAETSDSGLSGTWAVTQGALPPGVTLDAATGHLSGAPTASDDYAFTVTFTETAAQTSDSQGLILHVSPAANSPEITTTTLANGTVGTAYPTQQLQGSGAGTWSITKLALPPGLNLNGLTGQITGTPTAAGDYVFQVKYTTLTGTNTKILSIHVDPAP</sequence>
<dbReference type="GO" id="GO:0016020">
    <property type="term" value="C:membrane"/>
    <property type="evidence" value="ECO:0007669"/>
    <property type="project" value="InterPro"/>
</dbReference>
<dbReference type="InterPro" id="IPR013783">
    <property type="entry name" value="Ig-like_fold"/>
</dbReference>
<organism evidence="2 3">
    <name type="scientific">Nocardioides marmorisolisilvae</name>
    <dbReference type="NCBI Taxonomy" id="1542737"/>
    <lineage>
        <taxon>Bacteria</taxon>
        <taxon>Bacillati</taxon>
        <taxon>Actinomycetota</taxon>
        <taxon>Actinomycetes</taxon>
        <taxon>Propionibacteriales</taxon>
        <taxon>Nocardioidaceae</taxon>
        <taxon>Nocardioides</taxon>
    </lineage>
</organism>
<gene>
    <name evidence="2" type="ORF">EFL95_15425</name>
</gene>
<keyword evidence="3" id="KW-1185">Reference proteome</keyword>
<proteinExistence type="predicted"/>
<feature type="signal peptide" evidence="1">
    <location>
        <begin position="1"/>
        <end position="31"/>
    </location>
</feature>
<dbReference type="Proteomes" id="UP000277094">
    <property type="component" value="Unassembled WGS sequence"/>
</dbReference>
<evidence type="ECO:0000313" key="3">
    <source>
        <dbReference type="Proteomes" id="UP000277094"/>
    </source>
</evidence>
<evidence type="ECO:0000256" key="1">
    <source>
        <dbReference type="SAM" id="SignalP"/>
    </source>
</evidence>
<dbReference type="AlphaFoldDB" id="A0A3N0DQ13"/>
<feature type="chain" id="PRO_5018234520" evidence="1">
    <location>
        <begin position="32"/>
        <end position="580"/>
    </location>
</feature>
<comment type="caution">
    <text evidence="2">The sequence shown here is derived from an EMBL/GenBank/DDBJ whole genome shotgun (WGS) entry which is preliminary data.</text>
</comment>
<dbReference type="Gene3D" id="2.60.40.10">
    <property type="entry name" value="Immunoglobulins"/>
    <property type="match status" value="4"/>
</dbReference>
<dbReference type="GO" id="GO:0005509">
    <property type="term" value="F:calcium ion binding"/>
    <property type="evidence" value="ECO:0007669"/>
    <property type="project" value="InterPro"/>
</dbReference>
<dbReference type="OrthoDB" id="5165638at2"/>
<dbReference type="EMBL" id="RJSG01000003">
    <property type="protein sequence ID" value="RNL77423.1"/>
    <property type="molecule type" value="Genomic_DNA"/>
</dbReference>
<dbReference type="InterPro" id="IPR015919">
    <property type="entry name" value="Cadherin-like_sf"/>
</dbReference>
<keyword evidence="1" id="KW-0732">Signal</keyword>
<name>A0A3N0DQ13_9ACTN</name>
<dbReference type="Pfam" id="PF05345">
    <property type="entry name" value="He_PIG"/>
    <property type="match status" value="4"/>
</dbReference>
<dbReference type="SUPFAM" id="SSF49313">
    <property type="entry name" value="Cadherin-like"/>
    <property type="match status" value="3"/>
</dbReference>
<protein>
    <submittedName>
        <fullName evidence="2">Uncharacterized protein</fullName>
    </submittedName>
</protein>
<dbReference type="GO" id="GO:0005975">
    <property type="term" value="P:carbohydrate metabolic process"/>
    <property type="evidence" value="ECO:0007669"/>
    <property type="project" value="UniProtKB-ARBA"/>
</dbReference>
<evidence type="ECO:0000313" key="2">
    <source>
        <dbReference type="EMBL" id="RNL77423.1"/>
    </source>
</evidence>
<dbReference type="RefSeq" id="WP_123235011.1">
    <property type="nucleotide sequence ID" value="NZ_RJSG01000003.1"/>
</dbReference>
<reference evidence="2 3" key="1">
    <citation type="submission" date="2018-11" db="EMBL/GenBank/DDBJ databases">
        <authorList>
            <person name="Li F."/>
        </authorList>
    </citation>
    <scope>NUCLEOTIDE SEQUENCE [LARGE SCALE GENOMIC DNA]</scope>
    <source>
        <strain evidence="2 3">KIS18-7</strain>
    </source>
</reference>